<gene>
    <name evidence="2" type="ORF">Vbra_1261</name>
</gene>
<evidence type="ECO:0000313" key="2">
    <source>
        <dbReference type="EMBL" id="CEM25991.1"/>
    </source>
</evidence>
<protein>
    <submittedName>
        <fullName evidence="2">Uncharacterized protein</fullName>
    </submittedName>
</protein>
<reference evidence="2 3" key="1">
    <citation type="submission" date="2014-11" db="EMBL/GenBank/DDBJ databases">
        <authorList>
            <person name="Zhu J."/>
            <person name="Qi W."/>
            <person name="Song R."/>
        </authorList>
    </citation>
    <scope>NUCLEOTIDE SEQUENCE [LARGE SCALE GENOMIC DNA]</scope>
</reference>
<name>A0A0G4GAZ6_VITBC</name>
<sequence>METEPSTTSRPPVSTCTRKARWRCPCCSVALCLSCAKRLMADATRDDGQPDVSPLVQVKHFAQPSADVTSESEDQGPAQQPQEEEQAAGGERHAGSWELASEASDGSLDEAELVMSSGEGVQQQPMTTMVSSSRRIAHRSLPSCTTRQLQWVG</sequence>
<dbReference type="Proteomes" id="UP000041254">
    <property type="component" value="Unassembled WGS sequence"/>
</dbReference>
<evidence type="ECO:0000313" key="3">
    <source>
        <dbReference type="Proteomes" id="UP000041254"/>
    </source>
</evidence>
<feature type="compositionally biased region" description="Polar residues" evidence="1">
    <location>
        <begin position="119"/>
        <end position="134"/>
    </location>
</feature>
<dbReference type="AlphaFoldDB" id="A0A0G4GAZ6"/>
<evidence type="ECO:0000256" key="1">
    <source>
        <dbReference type="SAM" id="MobiDB-lite"/>
    </source>
</evidence>
<dbReference type="EMBL" id="CDMY01000609">
    <property type="protein sequence ID" value="CEM25991.1"/>
    <property type="molecule type" value="Genomic_DNA"/>
</dbReference>
<dbReference type="VEuPathDB" id="CryptoDB:Vbra_1261"/>
<dbReference type="InParanoid" id="A0A0G4GAZ6"/>
<proteinExistence type="predicted"/>
<keyword evidence="3" id="KW-1185">Reference proteome</keyword>
<organism evidence="2 3">
    <name type="scientific">Vitrella brassicaformis (strain CCMP3155)</name>
    <dbReference type="NCBI Taxonomy" id="1169540"/>
    <lineage>
        <taxon>Eukaryota</taxon>
        <taxon>Sar</taxon>
        <taxon>Alveolata</taxon>
        <taxon>Colpodellida</taxon>
        <taxon>Vitrellaceae</taxon>
        <taxon>Vitrella</taxon>
    </lineage>
</organism>
<accession>A0A0G4GAZ6</accession>
<feature type="region of interest" description="Disordered" evidence="1">
    <location>
        <begin position="62"/>
        <end position="136"/>
    </location>
</feature>